<feature type="binding site" evidence="3">
    <location>
        <position position="203"/>
    </location>
    <ligand>
        <name>a divalent metal cation</name>
        <dbReference type="ChEBI" id="CHEBI:60240"/>
        <label>1</label>
    </ligand>
</feature>
<dbReference type="PROSITE" id="PS01137">
    <property type="entry name" value="TATD_1"/>
    <property type="match status" value="1"/>
</dbReference>
<evidence type="ECO:0000256" key="2">
    <source>
        <dbReference type="ARBA" id="ARBA00022801"/>
    </source>
</evidence>
<sequence length="264" mass="30045">MFIDSHCHLDNPKLKKTVGEIIRESEENGVIAFVNSGYDLPSSLSGVEIAEKYSAVYTTVGIHPHDAQGVPEDYLLKLEELVQKPKVVALGEMGLDYYYQFSPKEVQKEIFCQQLELAFSLKKPFVIHQRDAMGDMLEILKRFPNPQYKGVFHCYSGSVETAKELIKMGYMLSIAGPVTFKNAKKTVEVVKEIPLEYLLVETDCPYLTPEPFRGKVNYPYYVKFVIDKIAEIKGISFDKVAYNTTKNSINFFKLSIELNNNDNN</sequence>
<dbReference type="Pfam" id="PF01026">
    <property type="entry name" value="TatD_DNase"/>
    <property type="match status" value="1"/>
</dbReference>
<dbReference type="GO" id="GO:0046872">
    <property type="term" value="F:metal ion binding"/>
    <property type="evidence" value="ECO:0007669"/>
    <property type="project" value="UniProtKB-KW"/>
</dbReference>
<organism evidence="4 5">
    <name type="scientific">Anaerobranca californiensis DSM 14826</name>
    <dbReference type="NCBI Taxonomy" id="1120989"/>
    <lineage>
        <taxon>Bacteria</taxon>
        <taxon>Bacillati</taxon>
        <taxon>Bacillota</taxon>
        <taxon>Clostridia</taxon>
        <taxon>Eubacteriales</taxon>
        <taxon>Proteinivoracaceae</taxon>
        <taxon>Anaerobranca</taxon>
    </lineage>
</organism>
<dbReference type="PIRSF" id="PIRSF005902">
    <property type="entry name" value="DNase_TatD"/>
    <property type="match status" value="1"/>
</dbReference>
<dbReference type="Proteomes" id="UP000243547">
    <property type="component" value="Unassembled WGS sequence"/>
</dbReference>
<evidence type="ECO:0000313" key="4">
    <source>
        <dbReference type="EMBL" id="SHK08672.1"/>
    </source>
</evidence>
<dbReference type="InterPro" id="IPR015991">
    <property type="entry name" value="TatD/YcfH-like"/>
</dbReference>
<dbReference type="FunFam" id="3.20.20.140:FF:000005">
    <property type="entry name" value="TatD family hydrolase"/>
    <property type="match status" value="1"/>
</dbReference>
<protein>
    <submittedName>
        <fullName evidence="4">TatD DNase family protein</fullName>
    </submittedName>
</protein>
<feature type="binding site" evidence="3">
    <location>
        <position position="92"/>
    </location>
    <ligand>
        <name>a divalent metal cation</name>
        <dbReference type="ChEBI" id="CHEBI:60240"/>
        <label>1</label>
    </ligand>
</feature>
<keyword evidence="1 3" id="KW-0479">Metal-binding</keyword>
<reference evidence="5" key="1">
    <citation type="submission" date="2016-11" db="EMBL/GenBank/DDBJ databases">
        <authorList>
            <person name="Varghese N."/>
            <person name="Submissions S."/>
        </authorList>
    </citation>
    <scope>NUCLEOTIDE SEQUENCE [LARGE SCALE GENOMIC DNA]</scope>
    <source>
        <strain evidence="5">DSM 14826</strain>
    </source>
</reference>
<feature type="binding site" evidence="3">
    <location>
        <position position="6"/>
    </location>
    <ligand>
        <name>a divalent metal cation</name>
        <dbReference type="ChEBI" id="CHEBI:60240"/>
        <label>1</label>
    </ligand>
</feature>
<dbReference type="Gene3D" id="3.20.20.140">
    <property type="entry name" value="Metal-dependent hydrolases"/>
    <property type="match status" value="1"/>
</dbReference>
<keyword evidence="2" id="KW-0378">Hydrolase</keyword>
<dbReference type="SUPFAM" id="SSF51556">
    <property type="entry name" value="Metallo-dependent hydrolases"/>
    <property type="match status" value="1"/>
</dbReference>
<feature type="binding site" evidence="3">
    <location>
        <position position="128"/>
    </location>
    <ligand>
        <name>a divalent metal cation</name>
        <dbReference type="ChEBI" id="CHEBI:60240"/>
        <label>2</label>
    </ligand>
</feature>
<feature type="binding site" evidence="3">
    <location>
        <position position="8"/>
    </location>
    <ligand>
        <name>a divalent metal cation</name>
        <dbReference type="ChEBI" id="CHEBI:60240"/>
        <label>1</label>
    </ligand>
</feature>
<dbReference type="InterPro" id="IPR018228">
    <property type="entry name" value="DNase_TatD-rel_CS"/>
</dbReference>
<dbReference type="PROSITE" id="PS01091">
    <property type="entry name" value="TATD_3"/>
    <property type="match status" value="1"/>
</dbReference>
<name>A0A1M6PL19_9FIRM</name>
<dbReference type="NCBIfam" id="TIGR00010">
    <property type="entry name" value="YchF/TatD family DNA exonuclease"/>
    <property type="match status" value="1"/>
</dbReference>
<dbReference type="InterPro" id="IPR001130">
    <property type="entry name" value="TatD-like"/>
</dbReference>
<proteinExistence type="predicted"/>
<dbReference type="RefSeq" id="WP_143270542.1">
    <property type="nucleotide sequence ID" value="NZ_FRAI01000015.1"/>
</dbReference>
<dbReference type="EMBL" id="FRAI01000015">
    <property type="protein sequence ID" value="SHK08672.1"/>
    <property type="molecule type" value="Genomic_DNA"/>
</dbReference>
<dbReference type="PANTHER" id="PTHR46124:SF2">
    <property type="entry name" value="D-AMINOACYL-TRNA DEACYLASE"/>
    <property type="match status" value="1"/>
</dbReference>
<evidence type="ECO:0000313" key="5">
    <source>
        <dbReference type="Proteomes" id="UP000243547"/>
    </source>
</evidence>
<dbReference type="GO" id="GO:0005829">
    <property type="term" value="C:cytosol"/>
    <property type="evidence" value="ECO:0007669"/>
    <property type="project" value="TreeGrafter"/>
</dbReference>
<evidence type="ECO:0000256" key="1">
    <source>
        <dbReference type="ARBA" id="ARBA00022723"/>
    </source>
</evidence>
<dbReference type="InterPro" id="IPR032466">
    <property type="entry name" value="Metal_Hydrolase"/>
</dbReference>
<evidence type="ECO:0000256" key="3">
    <source>
        <dbReference type="PIRSR" id="PIRSR005902-1"/>
    </source>
</evidence>
<gene>
    <name evidence="4" type="ORF">SAMN02745227_01480</name>
</gene>
<dbReference type="OrthoDB" id="9810005at2"/>
<dbReference type="CDD" id="cd01310">
    <property type="entry name" value="TatD_DNAse"/>
    <property type="match status" value="1"/>
</dbReference>
<keyword evidence="5" id="KW-1185">Reference proteome</keyword>
<dbReference type="AlphaFoldDB" id="A0A1M6PL19"/>
<dbReference type="GO" id="GO:0004536">
    <property type="term" value="F:DNA nuclease activity"/>
    <property type="evidence" value="ECO:0007669"/>
    <property type="project" value="InterPro"/>
</dbReference>
<dbReference type="STRING" id="1120989.SAMN02745227_01480"/>
<feature type="binding site" evidence="3">
    <location>
        <position position="153"/>
    </location>
    <ligand>
        <name>a divalent metal cation</name>
        <dbReference type="ChEBI" id="CHEBI:60240"/>
        <label>2</label>
    </ligand>
</feature>
<accession>A0A1M6PL19</accession>
<dbReference type="GO" id="GO:0016788">
    <property type="term" value="F:hydrolase activity, acting on ester bonds"/>
    <property type="evidence" value="ECO:0007669"/>
    <property type="project" value="InterPro"/>
</dbReference>
<dbReference type="PANTHER" id="PTHR46124">
    <property type="entry name" value="D-AMINOACYL-TRNA DEACYLASE"/>
    <property type="match status" value="1"/>
</dbReference>